<dbReference type="PROSITE" id="PS00676">
    <property type="entry name" value="SIGMA54_INTERACT_2"/>
    <property type="match status" value="1"/>
</dbReference>
<evidence type="ECO:0000259" key="6">
    <source>
        <dbReference type="PROSITE" id="PS50045"/>
    </source>
</evidence>
<evidence type="ECO:0000256" key="3">
    <source>
        <dbReference type="ARBA" id="ARBA00022777"/>
    </source>
</evidence>
<dbReference type="SUPFAM" id="SSF52540">
    <property type="entry name" value="P-loop containing nucleoside triphosphate hydrolases"/>
    <property type="match status" value="1"/>
</dbReference>
<dbReference type="SMART" id="SM00382">
    <property type="entry name" value="AAA"/>
    <property type="match status" value="1"/>
</dbReference>
<organism evidence="9 10">
    <name type="scientific">Gottfriedia luciferensis</name>
    <dbReference type="NCBI Taxonomy" id="178774"/>
    <lineage>
        <taxon>Bacteria</taxon>
        <taxon>Bacillati</taxon>
        <taxon>Bacillota</taxon>
        <taxon>Bacilli</taxon>
        <taxon>Bacillales</taxon>
        <taxon>Bacillaceae</taxon>
        <taxon>Gottfriedia</taxon>
    </lineage>
</organism>
<keyword evidence="4" id="KW-0067">ATP-binding</keyword>
<feature type="domain" description="Sigma-54 factor interaction" evidence="6">
    <location>
        <begin position="85"/>
        <end position="318"/>
    </location>
</feature>
<dbReference type="InterPro" id="IPR002078">
    <property type="entry name" value="Sigma_54_int"/>
</dbReference>
<evidence type="ECO:0000256" key="5">
    <source>
        <dbReference type="ARBA" id="ARBA00023125"/>
    </source>
</evidence>
<evidence type="ECO:0000259" key="7">
    <source>
        <dbReference type="PROSITE" id="PS51096"/>
    </source>
</evidence>
<dbReference type="Pfam" id="PF00158">
    <property type="entry name" value="Sigma54_activat"/>
    <property type="match status" value="1"/>
</dbReference>
<keyword evidence="10" id="KW-1185">Reference proteome</keyword>
<dbReference type="Gene3D" id="1.10.10.10">
    <property type="entry name" value="Winged helix-like DNA-binding domain superfamily/Winged helix DNA-binding domain"/>
    <property type="match status" value="1"/>
</dbReference>
<dbReference type="CDD" id="cd00009">
    <property type="entry name" value="AAA"/>
    <property type="match status" value="1"/>
</dbReference>
<dbReference type="PANTHER" id="PTHR32071">
    <property type="entry name" value="TRANSCRIPTIONAL REGULATORY PROTEIN"/>
    <property type="match status" value="1"/>
</dbReference>
<dbReference type="PROSITE" id="PS50045">
    <property type="entry name" value="SIGMA54_INTERACT_4"/>
    <property type="match status" value="1"/>
</dbReference>
<dbReference type="PROSITE" id="PS51096">
    <property type="entry name" value="PTS_EIIA_TYPE_4"/>
    <property type="match status" value="1"/>
</dbReference>
<dbReference type="CDD" id="cd00006">
    <property type="entry name" value="PTS_IIA_man"/>
    <property type="match status" value="1"/>
</dbReference>
<evidence type="ECO:0000256" key="2">
    <source>
        <dbReference type="ARBA" id="ARBA00022741"/>
    </source>
</evidence>
<feature type="domain" description="PTS EIIA type-4" evidence="7">
    <location>
        <begin position="546"/>
        <end position="686"/>
    </location>
</feature>
<dbReference type="RefSeq" id="WP_069034925.1">
    <property type="nucleotide sequence ID" value="NZ_MDKC01000034.1"/>
</dbReference>
<dbReference type="SUPFAM" id="SSF63520">
    <property type="entry name" value="PTS-regulatory domain, PRD"/>
    <property type="match status" value="2"/>
</dbReference>
<evidence type="ECO:0000256" key="1">
    <source>
        <dbReference type="ARBA" id="ARBA00022679"/>
    </source>
</evidence>
<dbReference type="InterPro" id="IPR027417">
    <property type="entry name" value="P-loop_NTPase"/>
</dbReference>
<dbReference type="InterPro" id="IPR036388">
    <property type="entry name" value="WH-like_DNA-bd_sf"/>
</dbReference>
<dbReference type="InterPro" id="IPR011608">
    <property type="entry name" value="PRD"/>
</dbReference>
<sequence length="906" mass="104082">MNRKNQIYEVFLQSKEQGFTANNIAQKLGLDRANVSSDLNKLVKEELLIKTNSRPVVFKLLSHTLQQTNQSQIKIASSDYKYGYFYEENISLRPAIEKARSAILYPPNGMHTLILGETGVGKSAFAKRMHDYAIRSNVLEKDSPFIIFNCADYANNPQLLLGQLFGVRKGAYTGATEQKGLLEKANNGILFLDEVHRLTPEGQEMLFTFIDYKLYRRLGETENERTSNVLIISATTEDPESTLLSTFTRRIPMVITLPALRDRTYEERLTLIKRFFTEESVRLGKEIVVSANTIRSFLFYPCQNNIGQLKADIQLACAKAYADFITHKHDKIRIYSTDLNWYVKEGLFIEKKVKHAVTLLNEHFEFSPTKGITSNHQLDHSADTIYDRIDTKYEELKQRGVAQDELSLLMENDIESYFTHYLTSINRKLSSKENVSKIIKPEIVTLSEKVLKLAEEKLNKRFNEKILVALSLHIQTLLQRIQSNKKIYHPNITQIREQYKNEFSVSIECVKMIEDFSNVSIPFDEVAFITMFFVYGNEDFKVTSSNVKVIVLAHGNGIAKEMANVTNELLENEEVIGIDMPLSEPPQDFLIRVKDYIKSLGKLNGILLCIDMGSLSYIGDIIEAEFSIPVRVIQMVSTAHVIEASRKATLGYNLDELYQDVRNLTTFFINSHSNKTKQPEFNRSVILTACLTGQGSAIAIKNILANNLVYDKEMLEIVPISLLNKDELQKMLNDISKERSIVCIVSNFDINVPFNTFHLQDVLNMKATKTIQELITYEETYLKMAETLQETISLKDAKKVISVIRRALNDIQVQTDKFFKNEDLMGIVIHMSCMIDRIQNSQPLIPFKDKEDKINSDYMLYLKIKKIMQQIEDACDIIIPDDEICYLMEFYSRNDISRLDEDFYIK</sequence>
<evidence type="ECO:0000313" key="9">
    <source>
        <dbReference type="EMBL" id="ODG90517.1"/>
    </source>
</evidence>
<dbReference type="SUPFAM" id="SSF53062">
    <property type="entry name" value="PTS system fructose IIA component-like"/>
    <property type="match status" value="1"/>
</dbReference>
<dbReference type="InterPro" id="IPR036390">
    <property type="entry name" value="WH_DNA-bd_sf"/>
</dbReference>
<dbReference type="InterPro" id="IPR025943">
    <property type="entry name" value="Sigma_54_int_dom_ATP-bd_2"/>
</dbReference>
<dbReference type="PROSITE" id="PS51372">
    <property type="entry name" value="PRD_2"/>
    <property type="match status" value="2"/>
</dbReference>
<evidence type="ECO:0000259" key="8">
    <source>
        <dbReference type="PROSITE" id="PS51372"/>
    </source>
</evidence>
<proteinExistence type="predicted"/>
<accession>A0ABX2ZM90</accession>
<dbReference type="SUPFAM" id="SSF46785">
    <property type="entry name" value="Winged helix' DNA-binding domain"/>
    <property type="match status" value="1"/>
</dbReference>
<keyword evidence="5" id="KW-0238">DNA-binding</keyword>
<protein>
    <submittedName>
        <fullName evidence="9">Transcription antiterminator BglG</fullName>
    </submittedName>
</protein>
<dbReference type="InterPro" id="IPR036634">
    <property type="entry name" value="PRD_sf"/>
</dbReference>
<gene>
    <name evidence="9" type="ORF">BED47_11630</name>
</gene>
<feature type="domain" description="PRD" evidence="8">
    <location>
        <begin position="438"/>
        <end position="543"/>
    </location>
</feature>
<dbReference type="InterPro" id="IPR036662">
    <property type="entry name" value="PTS_EIIA_man-typ_sf"/>
</dbReference>
<comment type="caution">
    <text evidence="9">The sequence shown here is derived from an EMBL/GenBank/DDBJ whole genome shotgun (WGS) entry which is preliminary data.</text>
</comment>
<evidence type="ECO:0000256" key="4">
    <source>
        <dbReference type="ARBA" id="ARBA00022840"/>
    </source>
</evidence>
<name>A0ABX2ZM90_9BACI</name>
<keyword evidence="2" id="KW-0547">Nucleotide-binding</keyword>
<dbReference type="Gene3D" id="1.10.1790.10">
    <property type="entry name" value="PRD domain"/>
    <property type="match status" value="2"/>
</dbReference>
<dbReference type="InterPro" id="IPR033887">
    <property type="entry name" value="PTS_IIA_man"/>
</dbReference>
<reference evidence="9 10" key="1">
    <citation type="submission" date="2016-07" db="EMBL/GenBank/DDBJ databases">
        <authorList>
            <person name="Townsley L."/>
            <person name="Shank E.A."/>
        </authorList>
    </citation>
    <scope>NUCLEOTIDE SEQUENCE [LARGE SCALE GENOMIC DNA]</scope>
    <source>
        <strain evidence="9 10">CH01</strain>
    </source>
</reference>
<evidence type="ECO:0000313" key="10">
    <source>
        <dbReference type="Proteomes" id="UP000094580"/>
    </source>
</evidence>
<dbReference type="Gene3D" id="3.40.50.300">
    <property type="entry name" value="P-loop containing nucleotide triphosphate hydrolases"/>
    <property type="match status" value="1"/>
</dbReference>
<keyword evidence="1" id="KW-0808">Transferase</keyword>
<dbReference type="InterPro" id="IPR003593">
    <property type="entry name" value="AAA+_ATPase"/>
</dbReference>
<dbReference type="EMBL" id="MDKC01000034">
    <property type="protein sequence ID" value="ODG90517.1"/>
    <property type="molecule type" value="Genomic_DNA"/>
</dbReference>
<dbReference type="Pfam" id="PF03610">
    <property type="entry name" value="EIIA-man"/>
    <property type="match status" value="1"/>
</dbReference>
<dbReference type="Gene3D" id="3.40.50.510">
    <property type="entry name" value="Phosphotransferase system, mannose-type IIA component"/>
    <property type="match status" value="1"/>
</dbReference>
<dbReference type="PANTHER" id="PTHR32071:SF38">
    <property type="entry name" value="PSP OPERON TRANSCRIPTIONAL ACTIVATOR"/>
    <property type="match status" value="1"/>
</dbReference>
<keyword evidence="3" id="KW-0418">Kinase</keyword>
<feature type="domain" description="PRD" evidence="8">
    <location>
        <begin position="795"/>
        <end position="901"/>
    </location>
</feature>
<dbReference type="Pfam" id="PF00874">
    <property type="entry name" value="PRD"/>
    <property type="match status" value="2"/>
</dbReference>
<dbReference type="Proteomes" id="UP000094580">
    <property type="component" value="Unassembled WGS sequence"/>
</dbReference>
<dbReference type="InterPro" id="IPR004701">
    <property type="entry name" value="PTS_EIIA_man-typ"/>
</dbReference>